<dbReference type="PATRIC" id="fig|1339316.3.peg.2746"/>
<accession>A0A015U153</accession>
<dbReference type="Proteomes" id="UP000020773">
    <property type="component" value="Unassembled WGS sequence"/>
</dbReference>
<proteinExistence type="predicted"/>
<keyword evidence="1" id="KW-0378">Hydrolase</keyword>
<dbReference type="PANTHER" id="PTHR31377:SF0">
    <property type="entry name" value="AGMATINE DEIMINASE-RELATED"/>
    <property type="match status" value="1"/>
</dbReference>
<reference evidence="2 3" key="1">
    <citation type="submission" date="2014-02" db="EMBL/GenBank/DDBJ databases">
        <authorList>
            <person name="Sears C."/>
            <person name="Carroll K."/>
            <person name="Sack B.R."/>
            <person name="Qadri F."/>
            <person name="Myers L.L."/>
            <person name="Chung G.-T."/>
            <person name="Escheverria P."/>
            <person name="Fraser C.M."/>
            <person name="Sadzewicz L."/>
            <person name="Shefchek K.A."/>
            <person name="Tallon L."/>
            <person name="Das S.P."/>
            <person name="Daugherty S."/>
            <person name="Mongodin E.F."/>
        </authorList>
    </citation>
    <scope>NUCLEOTIDE SEQUENCE [LARGE SCALE GENOMIC DNA]</scope>
    <source>
        <strain evidence="3">3998T(B)3</strain>
    </source>
</reference>
<dbReference type="GO" id="GO:0004668">
    <property type="term" value="F:protein-arginine deiminase activity"/>
    <property type="evidence" value="ECO:0007669"/>
    <property type="project" value="InterPro"/>
</dbReference>
<protein>
    <submittedName>
        <fullName evidence="2">Porphyromonas-type peptidyl-arginine deiminase family protein</fullName>
    </submittedName>
</protein>
<dbReference type="InterPro" id="IPR007466">
    <property type="entry name" value="Peptidyl-Arg-deiminase_porph"/>
</dbReference>
<evidence type="ECO:0000313" key="3">
    <source>
        <dbReference type="Proteomes" id="UP000020773"/>
    </source>
</evidence>
<sequence length="371" mass="41725">MGIMVGLPTSGGTEKDLQLNFGLTVNDQVEMLAPFLPAEWFLQSGIQLTWPHAGTDWAYMLAEVQECFINIAREIAKRELLLIVTPYPEEVRKQIIGTVNMDNVRFLKCDTNDTWARDHGAITLMDTGGASLLDFTFNGWGEKFEARLDNQITRRAVEAGALKGQYKDCLNFVLEGGSIESDGAGTLLTTSECLLSPHRNSPMNRVDIEEYLCRVFHLQRVLWLDHGYLSGDDTDSHIDTLARFCSPDTIAYVKCTDSEDEHYEALCKMEEQLKTFRTTSGAPYRLLALPMADKIEVEGERLPATYANFLIMNDVVLYPTYNQPENDKLAKEVLCEAFPTYEVVGIDCRALIKQHGSLHCVTMQYPTGVIK</sequence>
<dbReference type="SUPFAM" id="SSF55909">
    <property type="entry name" value="Pentein"/>
    <property type="match status" value="1"/>
</dbReference>
<dbReference type="GO" id="GO:0047632">
    <property type="term" value="F:agmatine deiminase activity"/>
    <property type="evidence" value="ECO:0007669"/>
    <property type="project" value="TreeGrafter"/>
</dbReference>
<dbReference type="Gene3D" id="3.75.10.10">
    <property type="entry name" value="L-arginine/glycine Amidinotransferase, Chain A"/>
    <property type="match status" value="1"/>
</dbReference>
<name>A0A015U153_BACFG</name>
<evidence type="ECO:0000313" key="2">
    <source>
        <dbReference type="EMBL" id="EXY90429.1"/>
    </source>
</evidence>
<dbReference type="GO" id="GO:0009446">
    <property type="term" value="P:putrescine biosynthetic process"/>
    <property type="evidence" value="ECO:0007669"/>
    <property type="project" value="InterPro"/>
</dbReference>
<dbReference type="AlphaFoldDB" id="A0A015U153"/>
<dbReference type="EMBL" id="JGDB01000174">
    <property type="protein sequence ID" value="EXY90429.1"/>
    <property type="molecule type" value="Genomic_DNA"/>
</dbReference>
<gene>
    <name evidence="2" type="ORF">M125_2873</name>
</gene>
<dbReference type="PANTHER" id="PTHR31377">
    <property type="entry name" value="AGMATINE DEIMINASE-RELATED"/>
    <property type="match status" value="1"/>
</dbReference>
<comment type="caution">
    <text evidence="2">The sequence shown here is derived from an EMBL/GenBank/DDBJ whole genome shotgun (WGS) entry which is preliminary data.</text>
</comment>
<dbReference type="Pfam" id="PF04371">
    <property type="entry name" value="PAD_porph"/>
    <property type="match status" value="1"/>
</dbReference>
<dbReference type="RefSeq" id="WP_008768885.1">
    <property type="nucleotide sequence ID" value="NZ_JGDB01000174.1"/>
</dbReference>
<organism evidence="2 3">
    <name type="scientific">Bacteroides fragilis str. 3998T(B)3</name>
    <dbReference type="NCBI Taxonomy" id="1339316"/>
    <lineage>
        <taxon>Bacteria</taxon>
        <taxon>Pseudomonadati</taxon>
        <taxon>Bacteroidota</taxon>
        <taxon>Bacteroidia</taxon>
        <taxon>Bacteroidales</taxon>
        <taxon>Bacteroidaceae</taxon>
        <taxon>Bacteroides</taxon>
    </lineage>
</organism>
<evidence type="ECO:0000256" key="1">
    <source>
        <dbReference type="ARBA" id="ARBA00022801"/>
    </source>
</evidence>